<evidence type="ECO:0000256" key="1">
    <source>
        <dbReference type="SAM" id="MobiDB-lite"/>
    </source>
</evidence>
<dbReference type="EMBL" id="LWBO01000003">
    <property type="protein sequence ID" value="OQP53274.1"/>
    <property type="molecule type" value="Genomic_DNA"/>
</dbReference>
<evidence type="ECO:0000313" key="3">
    <source>
        <dbReference type="EMBL" id="OQP53274.1"/>
    </source>
</evidence>
<feature type="chain" id="PRO_5045107552" evidence="2">
    <location>
        <begin position="21"/>
        <end position="62"/>
    </location>
</feature>
<dbReference type="Proteomes" id="UP000192277">
    <property type="component" value="Unassembled WGS sequence"/>
</dbReference>
<keyword evidence="2" id="KW-0732">Signal</keyword>
<accession>A0ABX3P2Q7</accession>
<dbReference type="RefSeq" id="WP_014218184.1">
    <property type="nucleotide sequence ID" value="NZ_LWBO01000003.1"/>
</dbReference>
<proteinExistence type="predicted"/>
<protein>
    <submittedName>
        <fullName evidence="3">Uncharacterized protein</fullName>
    </submittedName>
</protein>
<sequence>MKRFVLTILISALAIGASTAATPAEKSTKAGTENYFQTKKSGKHHHHHKKHAGKKKAGVAKK</sequence>
<feature type="region of interest" description="Disordered" evidence="1">
    <location>
        <begin position="21"/>
        <end position="62"/>
    </location>
</feature>
<comment type="caution">
    <text evidence="3">The sequence shown here is derived from an EMBL/GenBank/DDBJ whole genome shotgun (WGS) entry which is preliminary data.</text>
</comment>
<reference evidence="3 4" key="1">
    <citation type="submission" date="2016-04" db="EMBL/GenBank/DDBJ databases">
        <authorList>
            <person name="Chen L."/>
            <person name="Zhuang W."/>
            <person name="Wang G."/>
        </authorList>
    </citation>
    <scope>NUCLEOTIDE SEQUENCE [LARGE SCALE GENOMIC DNA]</scope>
    <source>
        <strain evidence="4">GR20</strain>
    </source>
</reference>
<evidence type="ECO:0000313" key="4">
    <source>
        <dbReference type="Proteomes" id="UP000192277"/>
    </source>
</evidence>
<keyword evidence="4" id="KW-1185">Reference proteome</keyword>
<evidence type="ECO:0000256" key="2">
    <source>
        <dbReference type="SAM" id="SignalP"/>
    </source>
</evidence>
<feature type="compositionally biased region" description="Basic residues" evidence="1">
    <location>
        <begin position="40"/>
        <end position="62"/>
    </location>
</feature>
<organism evidence="3 4">
    <name type="scientific">Niastella koreensis</name>
    <dbReference type="NCBI Taxonomy" id="354356"/>
    <lineage>
        <taxon>Bacteria</taxon>
        <taxon>Pseudomonadati</taxon>
        <taxon>Bacteroidota</taxon>
        <taxon>Chitinophagia</taxon>
        <taxon>Chitinophagales</taxon>
        <taxon>Chitinophagaceae</taxon>
        <taxon>Niastella</taxon>
    </lineage>
</organism>
<feature type="signal peptide" evidence="2">
    <location>
        <begin position="1"/>
        <end position="20"/>
    </location>
</feature>
<name>A0ABX3P2Q7_9BACT</name>
<feature type="compositionally biased region" description="Polar residues" evidence="1">
    <location>
        <begin position="29"/>
        <end position="38"/>
    </location>
</feature>
<gene>
    <name evidence="3" type="ORF">A4D02_23065</name>
</gene>